<dbReference type="EMBL" id="JAASQL010000008">
    <property type="protein sequence ID" value="NIJ46531.1"/>
    <property type="molecule type" value="Genomic_DNA"/>
</dbReference>
<organism evidence="1 2">
    <name type="scientific">Wenyingzhuangia heitensis</name>
    <dbReference type="NCBI Taxonomy" id="1487859"/>
    <lineage>
        <taxon>Bacteria</taxon>
        <taxon>Pseudomonadati</taxon>
        <taxon>Bacteroidota</taxon>
        <taxon>Flavobacteriia</taxon>
        <taxon>Flavobacteriales</taxon>
        <taxon>Flavobacteriaceae</taxon>
        <taxon>Wenyingzhuangia</taxon>
    </lineage>
</organism>
<protein>
    <submittedName>
        <fullName evidence="1">Uncharacterized protein</fullName>
    </submittedName>
</protein>
<dbReference type="RefSeq" id="WP_167190827.1">
    <property type="nucleotide sequence ID" value="NZ_JAASQL010000008.1"/>
</dbReference>
<sequence>MVKEKINVNNIDGNIVLLKKVYDDVNNYWTKEINTKGDSFDFDSQDIYCHLFKNILLKVELIEKIDPELEKEERNVLLESLKESVSTNINLYDKYISSFEKLPRQKLMIDEFRRRNYSTSDKTDHELELIFNSMAEPKLREEYFNSSLYKEIGFLKHNYHEEIYHYSLYIIEQIENNFKSYYKYNSNYLMIHHNIFFNMGIIHLIEKEYSGFLFEEITELELYKILNLQNSIKHLKIKDMQKFLYIIDRLNNLLDNKASALWLPSILKEIRITKKYYLSKYRSVAWKGSSDENKDFANKVGKLF</sequence>
<name>A0ABX0UH69_9FLAO</name>
<dbReference type="Proteomes" id="UP000745859">
    <property type="component" value="Unassembled WGS sequence"/>
</dbReference>
<gene>
    <name evidence="1" type="ORF">FHR24_003020</name>
</gene>
<proteinExistence type="predicted"/>
<accession>A0ABX0UH69</accession>
<comment type="caution">
    <text evidence="1">The sequence shown here is derived from an EMBL/GenBank/DDBJ whole genome shotgun (WGS) entry which is preliminary data.</text>
</comment>
<reference evidence="1 2" key="1">
    <citation type="submission" date="2020-03" db="EMBL/GenBank/DDBJ databases">
        <title>Genomic Encyclopedia of Type Strains, Phase IV (KMG-IV): sequencing the most valuable type-strain genomes for metagenomic binning, comparative biology and taxonomic classification.</title>
        <authorList>
            <person name="Goeker M."/>
        </authorList>
    </citation>
    <scope>NUCLEOTIDE SEQUENCE [LARGE SCALE GENOMIC DNA]</scope>
    <source>
        <strain evidence="1 2">DSM 101599</strain>
    </source>
</reference>
<evidence type="ECO:0000313" key="2">
    <source>
        <dbReference type="Proteomes" id="UP000745859"/>
    </source>
</evidence>
<keyword evidence="2" id="KW-1185">Reference proteome</keyword>
<evidence type="ECO:0000313" key="1">
    <source>
        <dbReference type="EMBL" id="NIJ46531.1"/>
    </source>
</evidence>